<dbReference type="PANTHER" id="PTHR37164:SF1">
    <property type="entry name" value="BACTERIOHEMERYTHRIN"/>
    <property type="match status" value="1"/>
</dbReference>
<accession>A0A7Z1AGU9</accession>
<keyword evidence="3" id="KW-0408">Iron</keyword>
<name>A0A7Z1AGU9_9GAMM</name>
<evidence type="ECO:0000256" key="1">
    <source>
        <dbReference type="ARBA" id="ARBA00010587"/>
    </source>
</evidence>
<keyword evidence="6" id="KW-1185">Reference proteome</keyword>
<evidence type="ECO:0000256" key="2">
    <source>
        <dbReference type="ARBA" id="ARBA00022723"/>
    </source>
</evidence>
<organism evidence="5 6">
    <name type="scientific">Candidatus Thiodiazotropha endolucinida</name>
    <dbReference type="NCBI Taxonomy" id="1655433"/>
    <lineage>
        <taxon>Bacteria</taxon>
        <taxon>Pseudomonadati</taxon>
        <taxon>Pseudomonadota</taxon>
        <taxon>Gammaproteobacteria</taxon>
        <taxon>Chromatiales</taxon>
        <taxon>Sedimenticolaceae</taxon>
        <taxon>Candidatus Thiodiazotropha</taxon>
    </lineage>
</organism>
<gene>
    <name evidence="5" type="ORF">CODIS_04790</name>
</gene>
<dbReference type="RefSeq" id="WP_069121112.1">
    <property type="nucleotide sequence ID" value="NZ_MARB01000002.1"/>
</dbReference>
<dbReference type="AlphaFoldDB" id="A0A7Z1AGU9"/>
<dbReference type="OrthoDB" id="1122424at2"/>
<dbReference type="Gene3D" id="1.20.120.50">
    <property type="entry name" value="Hemerythrin-like"/>
    <property type="match status" value="1"/>
</dbReference>
<evidence type="ECO:0000313" key="5">
    <source>
        <dbReference type="EMBL" id="ODJ89380.1"/>
    </source>
</evidence>
<dbReference type="InterPro" id="IPR035938">
    <property type="entry name" value="Hemerythrin-like_sf"/>
</dbReference>
<dbReference type="Pfam" id="PF01814">
    <property type="entry name" value="Hemerythrin"/>
    <property type="match status" value="1"/>
</dbReference>
<proteinExistence type="inferred from homology"/>
<dbReference type="PANTHER" id="PTHR37164">
    <property type="entry name" value="BACTERIOHEMERYTHRIN"/>
    <property type="match status" value="1"/>
</dbReference>
<keyword evidence="2" id="KW-0479">Metal-binding</keyword>
<protein>
    <submittedName>
        <fullName evidence="5">Bacteriohemerythrin</fullName>
    </submittedName>
</protein>
<evidence type="ECO:0000259" key="4">
    <source>
        <dbReference type="Pfam" id="PF01814"/>
    </source>
</evidence>
<sequence>MSETKYTYEPFVWSDWMSTGVEVIDTQHQNLLNMVNDAYNSITETTSPMTFQRITKELLSYAIYHFQTEESLMKEYDYFGERSDDAAQHIKEHRDFSAKIVAVRKTFNSGDRDQIIPVLEFLKTWIANHTQKVDMKLGVFIQAKEAERSSSKSD</sequence>
<feature type="domain" description="Hemerythrin-like" evidence="4">
    <location>
        <begin position="19"/>
        <end position="137"/>
    </location>
</feature>
<dbReference type="NCBIfam" id="TIGR02481">
    <property type="entry name" value="hemeryth_dom"/>
    <property type="match status" value="1"/>
</dbReference>
<dbReference type="GO" id="GO:0046872">
    <property type="term" value="F:metal ion binding"/>
    <property type="evidence" value="ECO:0007669"/>
    <property type="project" value="UniProtKB-KW"/>
</dbReference>
<dbReference type="InterPro" id="IPR012827">
    <property type="entry name" value="Hemerythrin_metal-bd"/>
</dbReference>
<dbReference type="InterPro" id="IPR012312">
    <property type="entry name" value="Hemerythrin-like"/>
</dbReference>
<dbReference type="CDD" id="cd12107">
    <property type="entry name" value="Hemerythrin"/>
    <property type="match status" value="1"/>
</dbReference>
<comment type="caution">
    <text evidence="5">The sequence shown here is derived from an EMBL/GenBank/DDBJ whole genome shotgun (WGS) entry which is preliminary data.</text>
</comment>
<comment type="similarity">
    <text evidence="1">Belongs to the hemerythrin family.</text>
</comment>
<evidence type="ECO:0000256" key="3">
    <source>
        <dbReference type="ARBA" id="ARBA00023004"/>
    </source>
</evidence>
<dbReference type="NCBIfam" id="NF033749">
    <property type="entry name" value="bact_hemeryth"/>
    <property type="match status" value="1"/>
</dbReference>
<reference evidence="5 6" key="1">
    <citation type="submission" date="2016-06" db="EMBL/GenBank/DDBJ databases">
        <title>Genome sequence of endosymbiont of Candidatus Endolucinida thiodiazotropha.</title>
        <authorList>
            <person name="Poehlein A."/>
            <person name="Koenig S."/>
            <person name="Heiden S.E."/>
            <person name="Thuermer A."/>
            <person name="Voget S."/>
            <person name="Daniel R."/>
            <person name="Markert S."/>
            <person name="Gros O."/>
            <person name="Schweder T."/>
        </authorList>
    </citation>
    <scope>NUCLEOTIDE SEQUENCE [LARGE SCALE GENOMIC DNA]</scope>
    <source>
        <strain evidence="5 6">COS</strain>
    </source>
</reference>
<dbReference type="SUPFAM" id="SSF47188">
    <property type="entry name" value="Hemerythrin-like"/>
    <property type="match status" value="1"/>
</dbReference>
<evidence type="ECO:0000313" key="6">
    <source>
        <dbReference type="Proteomes" id="UP000094769"/>
    </source>
</evidence>
<dbReference type="EMBL" id="MARB01000002">
    <property type="protein sequence ID" value="ODJ89380.1"/>
    <property type="molecule type" value="Genomic_DNA"/>
</dbReference>
<dbReference type="InterPro" id="IPR050669">
    <property type="entry name" value="Hemerythrin"/>
</dbReference>
<dbReference type="Proteomes" id="UP000094769">
    <property type="component" value="Unassembled WGS sequence"/>
</dbReference>